<dbReference type="AlphaFoldDB" id="A0A0F9A4S4"/>
<evidence type="ECO:0008006" key="2">
    <source>
        <dbReference type="Google" id="ProtNLM"/>
    </source>
</evidence>
<dbReference type="Pfam" id="PF14022">
    <property type="entry name" value="DUF4238"/>
    <property type="match status" value="1"/>
</dbReference>
<protein>
    <recommendedName>
        <fullName evidence="2">DUF4238 domain-containing protein</fullName>
    </recommendedName>
</protein>
<dbReference type="InterPro" id="IPR025332">
    <property type="entry name" value="DUF4238"/>
</dbReference>
<accession>A0A0F9A4S4</accession>
<dbReference type="EMBL" id="LAZR01044512">
    <property type="protein sequence ID" value="KKL04465.1"/>
    <property type="molecule type" value="Genomic_DNA"/>
</dbReference>
<feature type="non-terminal residue" evidence="1">
    <location>
        <position position="1"/>
    </location>
</feature>
<sequence length="224" mass="27597">DFTMSITELKKHQHVVPRFYLKQFSEEVGKDNFQIYCLYKRINSKPFRTNIKNVAVKKKIYDQFPPQPIENYLSVTENDLSKTYYRIIERSSVNHITKLERKHLTYLIYFQYIRTESQRKKMMMLMRDLFNEFKHEFEKKYNNNQMKKLKEIWFKRDKIYQNYLIVLNRDYLTNPNIKFNKNILRILLNLKLKILEHLNSLDFILFKIMERNLFFFTSDSPVIC</sequence>
<name>A0A0F9A4S4_9ZZZZ</name>
<evidence type="ECO:0000313" key="1">
    <source>
        <dbReference type="EMBL" id="KKL04465.1"/>
    </source>
</evidence>
<gene>
    <name evidence="1" type="ORF">LCGC14_2615810</name>
</gene>
<organism evidence="1">
    <name type="scientific">marine sediment metagenome</name>
    <dbReference type="NCBI Taxonomy" id="412755"/>
    <lineage>
        <taxon>unclassified sequences</taxon>
        <taxon>metagenomes</taxon>
        <taxon>ecological metagenomes</taxon>
    </lineage>
</organism>
<reference evidence="1" key="1">
    <citation type="journal article" date="2015" name="Nature">
        <title>Complex archaea that bridge the gap between prokaryotes and eukaryotes.</title>
        <authorList>
            <person name="Spang A."/>
            <person name="Saw J.H."/>
            <person name="Jorgensen S.L."/>
            <person name="Zaremba-Niedzwiedzka K."/>
            <person name="Martijn J."/>
            <person name="Lind A.E."/>
            <person name="van Eijk R."/>
            <person name="Schleper C."/>
            <person name="Guy L."/>
            <person name="Ettema T.J."/>
        </authorList>
    </citation>
    <scope>NUCLEOTIDE SEQUENCE</scope>
</reference>
<comment type="caution">
    <text evidence="1">The sequence shown here is derived from an EMBL/GenBank/DDBJ whole genome shotgun (WGS) entry which is preliminary data.</text>
</comment>
<proteinExistence type="predicted"/>